<feature type="domain" description="POTRA" evidence="8">
    <location>
        <begin position="134"/>
        <end position="209"/>
    </location>
</feature>
<keyword evidence="4" id="KW-0677">Repeat</keyword>
<name>A0A255ZA02_9FLAO</name>
<keyword evidence="6" id="KW-0998">Cell outer membrane</keyword>
<dbReference type="InterPro" id="IPR023707">
    <property type="entry name" value="OM_assembly_BamA"/>
</dbReference>
<dbReference type="Gene3D" id="3.10.20.310">
    <property type="entry name" value="membrane protein fhac"/>
    <property type="match status" value="5"/>
</dbReference>
<evidence type="ECO:0000259" key="8">
    <source>
        <dbReference type="PROSITE" id="PS51779"/>
    </source>
</evidence>
<dbReference type="Pfam" id="PF07244">
    <property type="entry name" value="POTRA"/>
    <property type="match status" value="4"/>
</dbReference>
<evidence type="ECO:0000256" key="1">
    <source>
        <dbReference type="ARBA" id="ARBA00004370"/>
    </source>
</evidence>
<dbReference type="GO" id="GO:0071709">
    <property type="term" value="P:membrane assembly"/>
    <property type="evidence" value="ECO:0007669"/>
    <property type="project" value="InterPro"/>
</dbReference>
<gene>
    <name evidence="9" type="ORF">CHU92_08205</name>
</gene>
<evidence type="ECO:0000256" key="3">
    <source>
        <dbReference type="ARBA" id="ARBA00022692"/>
    </source>
</evidence>
<dbReference type="PIRSF" id="PIRSF006076">
    <property type="entry name" value="OM_assembly_OMP85"/>
    <property type="match status" value="1"/>
</dbReference>
<comment type="subcellular location">
    <subcellularLocation>
        <location evidence="1">Membrane</location>
    </subcellularLocation>
</comment>
<organism evidence="9 10">
    <name type="scientific">Flavobacterium cyanobacteriorum</name>
    <dbReference type="NCBI Taxonomy" id="2022802"/>
    <lineage>
        <taxon>Bacteria</taxon>
        <taxon>Pseudomonadati</taxon>
        <taxon>Bacteroidota</taxon>
        <taxon>Flavobacteriia</taxon>
        <taxon>Flavobacteriales</taxon>
        <taxon>Flavobacteriaceae</taxon>
        <taxon>Flavobacterium</taxon>
    </lineage>
</organism>
<evidence type="ECO:0000256" key="2">
    <source>
        <dbReference type="ARBA" id="ARBA00022452"/>
    </source>
</evidence>
<evidence type="ECO:0000313" key="10">
    <source>
        <dbReference type="Proteomes" id="UP000216605"/>
    </source>
</evidence>
<dbReference type="GO" id="GO:0019867">
    <property type="term" value="C:outer membrane"/>
    <property type="evidence" value="ECO:0007669"/>
    <property type="project" value="InterPro"/>
</dbReference>
<dbReference type="Pfam" id="PF01103">
    <property type="entry name" value="Omp85"/>
    <property type="match status" value="2"/>
</dbReference>
<accession>A0A255ZA02</accession>
<feature type="domain" description="POTRA" evidence="8">
    <location>
        <begin position="308"/>
        <end position="393"/>
    </location>
</feature>
<evidence type="ECO:0000256" key="6">
    <source>
        <dbReference type="ARBA" id="ARBA00023237"/>
    </source>
</evidence>
<keyword evidence="7" id="KW-1133">Transmembrane helix</keyword>
<proteinExistence type="predicted"/>
<sequence>MKQLSVIKIENVDLEKPVNKLNKTLMFYKNIVLFIVIFFTTTSLIAQEAPAGLEPGREYILAGVGVTGKISYNENTVITFTGLEKGQAIHVPGEEISNAIKKLWKLGLFSDIDFYVTQMQGDSIYLELDINELPKLSDVKIQGVRKGKRESLIKDTQLAKGKVVNENLITNTKNYIENKYKKDGYFNTKVAINVIPDSTNTVKMVVNVDRGKKVKVKKIEFNGNTKLSDGKLRGTMKNTKKKSFPNPLRIFKSSKYIAEKYKEDLNSIVNKYKENGYRDARVTSDTVVYNPKNNTVSININIEEGRKYYFGDIKYLGNTVYNNQQLNRILGIKKGDVYNGVMLQKRIADPSKPDGEDLTNLYQNNGYLFSNINAVEVSTANDTIDFEIRVTEGPIAYFNNVTVVGNDKTHDHVIYRELRTRPGMKWNKEEVINTIREIGALGFFDPEAIRPDVKNPDPSTGNVDIEWNLVEKGSSQIELQGGYGGGGFIGTLGLSFNNFSARNLFNKSAYKPLPMGDGQRVSLRLQGSTYFQTYSLSFSEPWLGGKKPVQFTTSLSHSKQFLYNFSNRNVDRSRSFNITSVSLGLAKRLSDPDIFLTLSHALSFQYYDLNNYNTGLFTFGDGSSKNLAYTIGLTRNNKGVNPIYPTSGSEFSVSARVTFPYSLVNGVDYGNLKNLPEYKSRNNGPGYQINDNDGNPDNDWVPSGSYLDENGRAVTDPALAAPDRSKIDQKRFNWLEYYKIKFRADWYTKLYDKLVLRSLGEFGFLGAYNSERGLVPFERFFLGGDGLANFALDGREVIQLRGYPNQSLAPIDSNGDQNGATIYNKFTLELRYPITLKQAASIYALTFAEAGASYDSFRNYNPFALKRSAGFGLRVFMPAFGLLGIDFGHGFDPIPGATQKNGWETHFIIGQQF</sequence>
<dbReference type="Gene3D" id="2.40.160.50">
    <property type="entry name" value="membrane protein fhac: a member of the omp85/tpsb transporter family"/>
    <property type="match status" value="1"/>
</dbReference>
<feature type="domain" description="POTRA" evidence="8">
    <location>
        <begin position="214"/>
        <end position="305"/>
    </location>
</feature>
<keyword evidence="2" id="KW-1134">Transmembrane beta strand</keyword>
<evidence type="ECO:0000313" key="9">
    <source>
        <dbReference type="EMBL" id="OYQ37450.1"/>
    </source>
</evidence>
<evidence type="ECO:0000256" key="7">
    <source>
        <dbReference type="SAM" id="Phobius"/>
    </source>
</evidence>
<comment type="caution">
    <text evidence="9">The sequence shown here is derived from an EMBL/GenBank/DDBJ whole genome shotgun (WGS) entry which is preliminary data.</text>
</comment>
<reference evidence="9 10" key="1">
    <citation type="submission" date="2017-07" db="EMBL/GenBank/DDBJ databases">
        <title>Flavobacterium cyanobacteriorum sp. nov., isolated from cyanobacterial aggregates in a eutrophic lake.</title>
        <authorList>
            <person name="Cai H."/>
        </authorList>
    </citation>
    <scope>NUCLEOTIDE SEQUENCE [LARGE SCALE GENOMIC DNA]</scope>
    <source>
        <strain evidence="9 10">TH021</strain>
    </source>
</reference>
<dbReference type="PROSITE" id="PS51779">
    <property type="entry name" value="POTRA"/>
    <property type="match status" value="3"/>
</dbReference>
<dbReference type="OrthoDB" id="9802086at2"/>
<dbReference type="EMBL" id="NOXV01000254">
    <property type="protein sequence ID" value="OYQ37450.1"/>
    <property type="molecule type" value="Genomic_DNA"/>
</dbReference>
<evidence type="ECO:0000256" key="5">
    <source>
        <dbReference type="ARBA" id="ARBA00023136"/>
    </source>
</evidence>
<protein>
    <submittedName>
        <fullName evidence="9">Outer membrane protein assembly factor BamA</fullName>
    </submittedName>
</protein>
<dbReference type="InterPro" id="IPR000184">
    <property type="entry name" value="Bac_surfAg_D15"/>
</dbReference>
<dbReference type="RefSeq" id="WP_094414461.1">
    <property type="nucleotide sequence ID" value="NZ_NOXV01000254.1"/>
</dbReference>
<dbReference type="Proteomes" id="UP000216605">
    <property type="component" value="Unassembled WGS sequence"/>
</dbReference>
<evidence type="ECO:0000256" key="4">
    <source>
        <dbReference type="ARBA" id="ARBA00022737"/>
    </source>
</evidence>
<dbReference type="InterPro" id="IPR010827">
    <property type="entry name" value="BamA/TamA_POTRA"/>
</dbReference>
<keyword evidence="3 7" id="KW-0812">Transmembrane</keyword>
<keyword evidence="10" id="KW-1185">Reference proteome</keyword>
<keyword evidence="5 7" id="KW-0472">Membrane</keyword>
<dbReference type="InterPro" id="IPR034746">
    <property type="entry name" value="POTRA"/>
</dbReference>
<feature type="transmembrane region" description="Helical" evidence="7">
    <location>
        <begin position="26"/>
        <end position="46"/>
    </location>
</feature>
<dbReference type="AlphaFoldDB" id="A0A255ZA02"/>